<keyword evidence="2" id="KW-0687">Ribonucleoprotein</keyword>
<dbReference type="Proteomes" id="UP001383192">
    <property type="component" value="Unassembled WGS sequence"/>
</dbReference>
<comment type="caution">
    <text evidence="2">The sequence shown here is derived from an EMBL/GenBank/DDBJ whole genome shotgun (WGS) entry which is preliminary data.</text>
</comment>
<proteinExistence type="predicted"/>
<feature type="transmembrane region" description="Helical" evidence="1">
    <location>
        <begin position="27"/>
        <end position="46"/>
    </location>
</feature>
<keyword evidence="1" id="KW-0812">Transmembrane</keyword>
<keyword evidence="1" id="KW-1133">Transmembrane helix</keyword>
<protein>
    <submittedName>
        <fullName evidence="2">40S ribosomal protein S6</fullName>
    </submittedName>
</protein>
<keyword evidence="1" id="KW-0472">Membrane</keyword>
<name>A0AAW0EGN5_9AGAR</name>
<gene>
    <name evidence="2" type="primary">RPS6_3</name>
    <name evidence="2" type="ORF">VNI00_000379</name>
</gene>
<keyword evidence="2" id="KW-0689">Ribosomal protein</keyword>
<dbReference type="EMBL" id="JAYKXP010000001">
    <property type="protein sequence ID" value="KAK7062882.1"/>
    <property type="molecule type" value="Genomic_DNA"/>
</dbReference>
<keyword evidence="3" id="KW-1185">Reference proteome</keyword>
<reference evidence="2 3" key="1">
    <citation type="submission" date="2024-01" db="EMBL/GenBank/DDBJ databases">
        <title>A draft genome for a cacao thread blight-causing isolate of Paramarasmius palmivorus.</title>
        <authorList>
            <person name="Baruah I.K."/>
            <person name="Bukari Y."/>
            <person name="Amoako-Attah I."/>
            <person name="Meinhardt L.W."/>
            <person name="Bailey B.A."/>
            <person name="Cohen S.P."/>
        </authorList>
    </citation>
    <scope>NUCLEOTIDE SEQUENCE [LARGE SCALE GENOMIC DNA]</scope>
    <source>
        <strain evidence="2 3">GH-12</strain>
    </source>
</reference>
<dbReference type="GO" id="GO:0005840">
    <property type="term" value="C:ribosome"/>
    <property type="evidence" value="ECO:0007669"/>
    <property type="project" value="UniProtKB-KW"/>
</dbReference>
<accession>A0AAW0EGN5</accession>
<evidence type="ECO:0000313" key="2">
    <source>
        <dbReference type="EMBL" id="KAK7062882.1"/>
    </source>
</evidence>
<sequence>MLKFAKDVDAVELGLSAISQAPGQSQIGLVIAALVIITGSLLYHYLRRFYYPCLTISELNNAEEHLKDTFNKAHSTSSLCGRELEETTHAKLCLEERASEIRSEALRGSPSLLKTHLGIVVELVPSIIGWYTHVVELQRDIMIIVERVKRSRINAERKMHEATYATVDAQPAATGREVVGPQETAALRHRNRRPDAPMFGAAVDNTPTVADG</sequence>
<evidence type="ECO:0000256" key="1">
    <source>
        <dbReference type="SAM" id="Phobius"/>
    </source>
</evidence>
<organism evidence="2 3">
    <name type="scientific">Paramarasmius palmivorus</name>
    <dbReference type="NCBI Taxonomy" id="297713"/>
    <lineage>
        <taxon>Eukaryota</taxon>
        <taxon>Fungi</taxon>
        <taxon>Dikarya</taxon>
        <taxon>Basidiomycota</taxon>
        <taxon>Agaricomycotina</taxon>
        <taxon>Agaricomycetes</taxon>
        <taxon>Agaricomycetidae</taxon>
        <taxon>Agaricales</taxon>
        <taxon>Marasmiineae</taxon>
        <taxon>Marasmiaceae</taxon>
        <taxon>Paramarasmius</taxon>
    </lineage>
</organism>
<dbReference type="AlphaFoldDB" id="A0AAW0EGN5"/>
<evidence type="ECO:0000313" key="3">
    <source>
        <dbReference type="Proteomes" id="UP001383192"/>
    </source>
</evidence>